<feature type="binding site" evidence="9 13">
    <location>
        <position position="469"/>
    </location>
    <ligand>
        <name>Mn(2+)</name>
        <dbReference type="ChEBI" id="CHEBI:29035"/>
        <label>1</label>
    </ligand>
</feature>
<comment type="function">
    <text evidence="2 9">Catalyzes the interconversion of 2-phosphoglycerate and 3-phosphoglycerate.</text>
</comment>
<dbReference type="InterPro" id="IPR017850">
    <property type="entry name" value="Alkaline_phosphatase_core_sf"/>
</dbReference>
<feature type="binding site" evidence="9 13">
    <location>
        <position position="450"/>
    </location>
    <ligand>
        <name>Mn(2+)</name>
        <dbReference type="ChEBI" id="CHEBI:29035"/>
        <label>2</label>
    </ligand>
</feature>
<dbReference type="NCBIfam" id="TIGR01307">
    <property type="entry name" value="pgm_bpd_ind"/>
    <property type="match status" value="1"/>
</dbReference>
<feature type="binding site" evidence="9 12">
    <location>
        <begin position="267"/>
        <end position="270"/>
    </location>
    <ligand>
        <name>substrate</name>
    </ligand>
</feature>
<evidence type="ECO:0000313" key="17">
    <source>
        <dbReference type="Proteomes" id="UP000886812"/>
    </source>
</evidence>
<feature type="binding site" evidence="9 12">
    <location>
        <begin position="155"/>
        <end position="156"/>
    </location>
    <ligand>
        <name>substrate</name>
    </ligand>
</feature>
<dbReference type="PANTHER" id="PTHR31637:SF0">
    <property type="entry name" value="2,3-BISPHOSPHOGLYCERATE-INDEPENDENT PHOSPHOGLYCERATE MUTASE"/>
    <property type="match status" value="1"/>
</dbReference>
<dbReference type="EC" id="5.4.2.12" evidence="9 10"/>
<gene>
    <name evidence="9" type="primary">gpmI</name>
    <name evidence="16" type="ORF">IAC75_05110</name>
</gene>
<keyword evidence="8 9" id="KW-0413">Isomerase</keyword>
<evidence type="ECO:0000259" key="14">
    <source>
        <dbReference type="Pfam" id="PF01676"/>
    </source>
</evidence>
<dbReference type="InterPro" id="IPR005995">
    <property type="entry name" value="Pgm_bpd_ind"/>
</dbReference>
<feature type="binding site" evidence="9 12">
    <location>
        <position position="125"/>
    </location>
    <ligand>
        <name>substrate</name>
    </ligand>
</feature>
<reference evidence="16" key="2">
    <citation type="journal article" date="2021" name="PeerJ">
        <title>Extensive microbial diversity within the chicken gut microbiome revealed by metagenomics and culture.</title>
        <authorList>
            <person name="Gilroy R."/>
            <person name="Ravi A."/>
            <person name="Getino M."/>
            <person name="Pursley I."/>
            <person name="Horton D.L."/>
            <person name="Alikhan N.F."/>
            <person name="Baker D."/>
            <person name="Gharbi K."/>
            <person name="Hall N."/>
            <person name="Watson M."/>
            <person name="Adriaenssens E.M."/>
            <person name="Foster-Nyarko E."/>
            <person name="Jarju S."/>
            <person name="Secka A."/>
            <person name="Antonio M."/>
            <person name="Oren A."/>
            <person name="Chaudhuri R.R."/>
            <person name="La Ragione R."/>
            <person name="Hildebrand F."/>
            <person name="Pallen M.J."/>
        </authorList>
    </citation>
    <scope>NUCLEOTIDE SEQUENCE</scope>
    <source>
        <strain evidence="16">10669</strain>
    </source>
</reference>
<feature type="binding site" evidence="9 13">
    <location>
        <position position="64"/>
    </location>
    <ligand>
        <name>Mn(2+)</name>
        <dbReference type="ChEBI" id="CHEBI:29035"/>
        <label>2</label>
    </ligand>
</feature>
<evidence type="ECO:0000256" key="5">
    <source>
        <dbReference type="ARBA" id="ARBA00022723"/>
    </source>
</evidence>
<comment type="catalytic activity">
    <reaction evidence="1 9">
        <text>(2R)-2-phosphoglycerate = (2R)-3-phosphoglycerate</text>
        <dbReference type="Rhea" id="RHEA:15901"/>
        <dbReference type="ChEBI" id="CHEBI:58272"/>
        <dbReference type="ChEBI" id="CHEBI:58289"/>
        <dbReference type="EC" id="5.4.2.12"/>
    </reaction>
</comment>
<evidence type="ECO:0000256" key="8">
    <source>
        <dbReference type="ARBA" id="ARBA00023235"/>
    </source>
</evidence>
<evidence type="ECO:0000256" key="2">
    <source>
        <dbReference type="ARBA" id="ARBA00002315"/>
    </source>
</evidence>
<feature type="binding site" evidence="9 13">
    <location>
        <position position="451"/>
    </location>
    <ligand>
        <name>Mn(2+)</name>
        <dbReference type="ChEBI" id="CHEBI:29035"/>
        <label>2</label>
    </ligand>
</feature>
<evidence type="ECO:0000256" key="7">
    <source>
        <dbReference type="ARBA" id="ARBA00023211"/>
    </source>
</evidence>
<dbReference type="EMBL" id="DVOG01000132">
    <property type="protein sequence ID" value="HIV04511.1"/>
    <property type="molecule type" value="Genomic_DNA"/>
</dbReference>
<dbReference type="Pfam" id="PF06415">
    <property type="entry name" value="iPGM_N"/>
    <property type="match status" value="1"/>
</dbReference>
<keyword evidence="6 9" id="KW-0324">Glycolysis</keyword>
<evidence type="ECO:0000256" key="6">
    <source>
        <dbReference type="ARBA" id="ARBA00023152"/>
    </source>
</evidence>
<dbReference type="InterPro" id="IPR036646">
    <property type="entry name" value="PGAM_B_sf"/>
</dbReference>
<dbReference type="GO" id="GO:0030145">
    <property type="term" value="F:manganese ion binding"/>
    <property type="evidence" value="ECO:0007669"/>
    <property type="project" value="UniProtKB-UniRule"/>
</dbReference>
<evidence type="ECO:0000256" key="3">
    <source>
        <dbReference type="ARBA" id="ARBA00004798"/>
    </source>
</evidence>
<dbReference type="InterPro" id="IPR011258">
    <property type="entry name" value="BPG-indep_PGM_N"/>
</dbReference>
<feature type="binding site" evidence="9 12">
    <location>
        <position position="341"/>
    </location>
    <ligand>
        <name>substrate</name>
    </ligand>
</feature>
<evidence type="ECO:0000259" key="15">
    <source>
        <dbReference type="Pfam" id="PF06415"/>
    </source>
</evidence>
<feature type="binding site" evidence="9 13">
    <location>
        <position position="11"/>
    </location>
    <ligand>
        <name>Mn(2+)</name>
        <dbReference type="ChEBI" id="CHEBI:29035"/>
        <label>2</label>
    </ligand>
</feature>
<feature type="binding site" evidence="9 13">
    <location>
        <position position="409"/>
    </location>
    <ligand>
        <name>Mn(2+)</name>
        <dbReference type="ChEBI" id="CHEBI:29035"/>
        <label>1</label>
    </ligand>
</feature>
<protein>
    <recommendedName>
        <fullName evidence="9 10">2,3-bisphosphoglycerate-independent phosphoglycerate mutase</fullName>
        <shortName evidence="9">BPG-independent PGAM</shortName>
        <shortName evidence="9">Phosphoglyceromutase</shortName>
        <shortName evidence="9">iPGM</shortName>
        <ecNumber evidence="9 10">5.4.2.12</ecNumber>
    </recommendedName>
</protein>
<feature type="active site" description="Phosphoserine intermediate" evidence="9 11">
    <location>
        <position position="64"/>
    </location>
</feature>
<dbReference type="PIRSF" id="PIRSF001492">
    <property type="entry name" value="IPGAM"/>
    <property type="match status" value="1"/>
</dbReference>
<evidence type="ECO:0000256" key="4">
    <source>
        <dbReference type="ARBA" id="ARBA00008819"/>
    </source>
</evidence>
<sequence length="522" mass="56946">MSKTVLLVIRDGWGANHHREQDKYNALKIADIPFSNKLSAEWPRTEVAAHGPAVGLPEGIMGNSEVGHQNIGAGRIVPQEIMRIDIGLTDEGMKKNAVLQAAFENAKKNNGVLHLMGLASAAGVHSTLPHLYGLIRGAKAAGVPAVCIHAFMDGRDSPPTSGVGFIKEIEDKCAEIGLGEIATVAGRFWAMDRDNRWNRVEKAYACLTGGDALTAESATAAVERYYKNPSSDSEQGDEFVLPTRIVKNGVPVGKISDGDSVIFFNFRGDRPRELTHAFIDEKFDAFPRPKKLDIYYATMTEYQKGLCPNVVFPKPEPMKNILGDWIAKQGLKQYRTAETEKFPHVTFFFNDYRDEPFPGEERGLIPSPKEVATYDQKPEMSAEGVCESTIAALRSGKYALIVTNFANPDMVGHTGKQPAIIKAVETVDKCLARICAAADECGVDMLITADHGNVDEMWDEATDGPHTQHTLNPVEVVLYGKGVKNLKLRQNGGALGDIAPTILDMMGLPTPPEMTGKSLIEK</sequence>
<dbReference type="FunFam" id="3.40.1450.10:FF:000002">
    <property type="entry name" value="2,3-bisphosphoglycerate-independent phosphoglycerate mutase"/>
    <property type="match status" value="1"/>
</dbReference>
<comment type="similarity">
    <text evidence="4 9">Belongs to the BPG-independent phosphoglycerate mutase family.</text>
</comment>
<dbReference type="Pfam" id="PF01676">
    <property type="entry name" value="Metalloenzyme"/>
    <property type="match status" value="1"/>
</dbReference>
<evidence type="ECO:0000256" key="1">
    <source>
        <dbReference type="ARBA" id="ARBA00000370"/>
    </source>
</evidence>
<dbReference type="GO" id="GO:0006096">
    <property type="term" value="P:glycolytic process"/>
    <property type="evidence" value="ECO:0007669"/>
    <property type="project" value="UniProtKB-UniRule"/>
</dbReference>
<name>A0A9D1T296_9BACT</name>
<accession>A0A9D1T296</accession>
<dbReference type="CDD" id="cd16010">
    <property type="entry name" value="iPGM"/>
    <property type="match status" value="1"/>
</dbReference>
<dbReference type="AlphaFoldDB" id="A0A9D1T296"/>
<dbReference type="GO" id="GO:0006007">
    <property type="term" value="P:glucose catabolic process"/>
    <property type="evidence" value="ECO:0007669"/>
    <property type="project" value="InterPro"/>
</dbReference>
<evidence type="ECO:0000256" key="13">
    <source>
        <dbReference type="PIRSR" id="PIRSR001492-3"/>
    </source>
</evidence>
<comment type="caution">
    <text evidence="16">The sequence shown here is derived from an EMBL/GenBank/DDBJ whole genome shotgun (WGS) entry which is preliminary data.</text>
</comment>
<feature type="binding site" evidence="9 12">
    <location>
        <position position="187"/>
    </location>
    <ligand>
        <name>substrate</name>
    </ligand>
</feature>
<dbReference type="HAMAP" id="MF_01038">
    <property type="entry name" value="GpmI"/>
    <property type="match status" value="1"/>
</dbReference>
<evidence type="ECO:0000256" key="9">
    <source>
        <dbReference type="HAMAP-Rule" id="MF_01038"/>
    </source>
</evidence>
<evidence type="ECO:0000256" key="11">
    <source>
        <dbReference type="PIRSR" id="PIRSR001492-1"/>
    </source>
</evidence>
<comment type="pathway">
    <text evidence="3 9">Carbohydrate degradation; glycolysis; pyruvate from D-glyceraldehyde 3-phosphate: step 3/5.</text>
</comment>
<dbReference type="Proteomes" id="UP000886812">
    <property type="component" value="Unassembled WGS sequence"/>
</dbReference>
<evidence type="ECO:0000313" key="16">
    <source>
        <dbReference type="EMBL" id="HIV04511.1"/>
    </source>
</evidence>
<organism evidence="16 17">
    <name type="scientific">Candidatus Spyradosoma merdigallinarum</name>
    <dbReference type="NCBI Taxonomy" id="2840950"/>
    <lineage>
        <taxon>Bacteria</taxon>
        <taxon>Pseudomonadati</taxon>
        <taxon>Verrucomicrobiota</taxon>
        <taxon>Opitutia</taxon>
        <taxon>Opitutia incertae sedis</taxon>
        <taxon>Candidatus Spyradosoma</taxon>
    </lineage>
</organism>
<dbReference type="PANTHER" id="PTHR31637">
    <property type="entry name" value="2,3-BISPHOSPHOGLYCERATE-INDEPENDENT PHOSPHOGLYCERATE MUTASE"/>
    <property type="match status" value="1"/>
</dbReference>
<dbReference type="Gene3D" id="3.40.720.10">
    <property type="entry name" value="Alkaline Phosphatase, subunit A"/>
    <property type="match status" value="1"/>
</dbReference>
<feature type="domain" description="BPG-independent PGAM N-terminal" evidence="15">
    <location>
        <begin position="87"/>
        <end position="304"/>
    </location>
</feature>
<dbReference type="Gene3D" id="3.40.1450.10">
    <property type="entry name" value="BPG-independent phosphoglycerate mutase, domain B"/>
    <property type="match status" value="1"/>
</dbReference>
<evidence type="ECO:0000256" key="12">
    <source>
        <dbReference type="PIRSR" id="PIRSR001492-2"/>
    </source>
</evidence>
<keyword evidence="5 9" id="KW-0479">Metal-binding</keyword>
<evidence type="ECO:0000256" key="10">
    <source>
        <dbReference type="NCBIfam" id="TIGR01307"/>
    </source>
</evidence>
<keyword evidence="7 9" id="KW-0464">Manganese</keyword>
<feature type="binding site" evidence="9 12">
    <location>
        <position position="193"/>
    </location>
    <ligand>
        <name>substrate</name>
    </ligand>
</feature>
<comment type="cofactor">
    <cofactor evidence="9">
        <name>Mn(2+)</name>
        <dbReference type="ChEBI" id="CHEBI:29035"/>
    </cofactor>
    <text evidence="9">Binds 2 manganese ions per subunit.</text>
</comment>
<dbReference type="SUPFAM" id="SSF64158">
    <property type="entry name" value="2,3-Bisphosphoglycerate-independent phosphoglycerate mutase, substrate-binding domain"/>
    <property type="match status" value="1"/>
</dbReference>
<dbReference type="GO" id="GO:0004619">
    <property type="term" value="F:phosphoglycerate mutase activity"/>
    <property type="evidence" value="ECO:0007669"/>
    <property type="project" value="UniProtKB-UniRule"/>
</dbReference>
<feature type="domain" description="Metalloenzyme" evidence="14">
    <location>
        <begin position="3"/>
        <end position="509"/>
    </location>
</feature>
<reference evidence="16" key="1">
    <citation type="submission" date="2020-10" db="EMBL/GenBank/DDBJ databases">
        <authorList>
            <person name="Gilroy R."/>
        </authorList>
    </citation>
    <scope>NUCLEOTIDE SEQUENCE</scope>
    <source>
        <strain evidence="16">10669</strain>
    </source>
</reference>
<dbReference type="SUPFAM" id="SSF53649">
    <property type="entry name" value="Alkaline phosphatase-like"/>
    <property type="match status" value="1"/>
</dbReference>
<dbReference type="GO" id="GO:0005829">
    <property type="term" value="C:cytosol"/>
    <property type="evidence" value="ECO:0007669"/>
    <property type="project" value="TreeGrafter"/>
</dbReference>
<feature type="binding site" evidence="9 13">
    <location>
        <position position="413"/>
    </location>
    <ligand>
        <name>Mn(2+)</name>
        <dbReference type="ChEBI" id="CHEBI:29035"/>
        <label>1</label>
    </ligand>
</feature>
<proteinExistence type="inferred from homology"/>
<dbReference type="InterPro" id="IPR006124">
    <property type="entry name" value="Metalloenzyme"/>
</dbReference>
<comment type="subunit">
    <text evidence="9">Monomer.</text>
</comment>